<name>A0A499U9N8_9ACTN</name>
<feature type="domain" description="Aminoglycoside phosphotransferase" evidence="1">
    <location>
        <begin position="223"/>
        <end position="346"/>
    </location>
</feature>
<evidence type="ECO:0000313" key="2">
    <source>
        <dbReference type="EMBL" id="BBJ37334.1"/>
    </source>
</evidence>
<gene>
    <name evidence="2" type="ORF">SSPO_000520</name>
</gene>
<dbReference type="AlphaFoldDB" id="A0A499U9N8"/>
<dbReference type="Pfam" id="PF01636">
    <property type="entry name" value="APH"/>
    <property type="match status" value="1"/>
</dbReference>
<evidence type="ECO:0000313" key="3">
    <source>
        <dbReference type="Proteomes" id="UP000463951"/>
    </source>
</evidence>
<sequence length="404" mass="45467">MWVTTLECAREFSSGPNDENASRVYVQETHGDPPLEVPGGRWVAAEELSQTELAEPAHREVMQAWFAEAAHEEVPVRRLPWARAKWFSQASEWSVEQLAELGRAVTGPVEQLDSRLWSALLRIPTSAGDVYFKAVPSVFGHEPALTQALDHWFPGSVPHVIAIDADRHWMLTDDFGKSDESVDGQQLVESYLRIVPYYAQMQVKAVDRVAVLLALGCPRRPTSQLPDRLEELLEDVSLLYLGEENGLTSEEHGELRRFLPRFREICAKLDEFAIPETLMHSDAWRGNFILDGPGKGAGPLIFDWAESAVSHPFYSLTIMLKDIRESVSGAERAISQVAEAYLAEWTDYAAPGQLVTALKLSTTPGIVNRTVEWRNGIAELEPERALFYRYAIPVNLRRLIPWTH</sequence>
<dbReference type="Proteomes" id="UP000463951">
    <property type="component" value="Chromosome"/>
</dbReference>
<dbReference type="InterPro" id="IPR011009">
    <property type="entry name" value="Kinase-like_dom_sf"/>
</dbReference>
<accession>A0A499U9N8</accession>
<reference evidence="2 3" key="1">
    <citation type="journal article" date="2020" name="Int. J. Syst. Evol. Microbiol.">
        <title>Reclassification of Streptomyces castelarensis and Streptomyces sporoclivatus as later heterotypic synonyms of Streptomyces antimycoticus.</title>
        <authorList>
            <person name="Komaki H."/>
            <person name="Tamura T."/>
        </authorList>
    </citation>
    <scope>NUCLEOTIDE SEQUENCE [LARGE SCALE GENOMIC DNA]</scope>
    <source>
        <strain evidence="2 3">NBRC 100767</strain>
    </source>
</reference>
<protein>
    <recommendedName>
        <fullName evidence="1">Aminoglycoside phosphotransferase domain-containing protein</fullName>
    </recommendedName>
</protein>
<evidence type="ECO:0000259" key="1">
    <source>
        <dbReference type="Pfam" id="PF01636"/>
    </source>
</evidence>
<dbReference type="SUPFAM" id="SSF56112">
    <property type="entry name" value="Protein kinase-like (PK-like)"/>
    <property type="match status" value="1"/>
</dbReference>
<dbReference type="EMBL" id="AP019620">
    <property type="protein sequence ID" value="BBJ37334.1"/>
    <property type="molecule type" value="Genomic_DNA"/>
</dbReference>
<dbReference type="Gene3D" id="3.90.1200.10">
    <property type="match status" value="1"/>
</dbReference>
<organism evidence="2 3">
    <name type="scientific">Streptomyces antimycoticus</name>
    <dbReference type="NCBI Taxonomy" id="68175"/>
    <lineage>
        <taxon>Bacteria</taxon>
        <taxon>Bacillati</taxon>
        <taxon>Actinomycetota</taxon>
        <taxon>Actinomycetes</taxon>
        <taxon>Kitasatosporales</taxon>
        <taxon>Streptomycetaceae</taxon>
        <taxon>Streptomyces</taxon>
        <taxon>Streptomyces violaceusniger group</taxon>
    </lineage>
</organism>
<dbReference type="InterPro" id="IPR002575">
    <property type="entry name" value="Aminoglycoside_PTrfase"/>
</dbReference>
<proteinExistence type="predicted"/>